<evidence type="ECO:0000313" key="3">
    <source>
        <dbReference type="Proteomes" id="UP000660262"/>
    </source>
</evidence>
<comment type="caution">
    <text evidence="2">The sequence shown here is derived from an EMBL/GenBank/DDBJ whole genome shotgun (WGS) entry which is preliminary data.</text>
</comment>
<accession>A0A830H529</accession>
<feature type="signal peptide" evidence="1">
    <location>
        <begin position="1"/>
        <end position="20"/>
    </location>
</feature>
<reference evidence="2" key="1">
    <citation type="submission" date="2020-10" db="EMBL/GenBank/DDBJ databases">
        <title>Unveiling of a novel bifunctional photoreceptor, Dualchrome1, isolated from a cosmopolitan green alga.</title>
        <authorList>
            <person name="Suzuki S."/>
            <person name="Kawachi M."/>
        </authorList>
    </citation>
    <scope>NUCLEOTIDE SEQUENCE</scope>
    <source>
        <strain evidence="2">NIES 2893</strain>
    </source>
</reference>
<feature type="chain" id="PRO_5032809574" description="Apple domain-containing protein" evidence="1">
    <location>
        <begin position="21"/>
        <end position="514"/>
    </location>
</feature>
<dbReference type="Proteomes" id="UP000660262">
    <property type="component" value="Unassembled WGS sequence"/>
</dbReference>
<dbReference type="EMBL" id="BNJQ01000002">
    <property type="protein sequence ID" value="GHP02155.1"/>
    <property type="molecule type" value="Genomic_DNA"/>
</dbReference>
<evidence type="ECO:0008006" key="4">
    <source>
        <dbReference type="Google" id="ProtNLM"/>
    </source>
</evidence>
<sequence length="514" mass="55206">MAQQLLTVLLPLLAVILTTATPTCADSTTTTTTNASPPPLVTLMRASFFVRADYAPYEAMELIVICRDDKGTDVMKSREVRLAKQGELYEHLGMPIGRWTASSATLNCEAYDEDRDGVFSYFNLGRDAFGKAVVRKADFKVTGERTYDFKDDNNKVMTRLTLRCPGCAAPPSATAVDSSKKIRFVSWAGARVTKGMLAELGAVPRGGGLPLRADDAPSYEKWTMGACPSATTLFVTADEAPNVAVTLYEHAEKNGKLLSIQPLTNATTMIPLRNDAVIRNALLFGDHADELGWWRRRASSLVVPAGVDAILYGKKGPVRYHGKDGVATYRRLDDTTHDDLQAVEVIKSTDRGNINGPDPDPIATEAATERAGIGCCIQSCFKTPGCVAFTLHISTGRCFLYADDQVETLQAAIAVNNNNDSGETTTAPLFLEPLPGFASGMIWTEVPSQLQNARPSTTMPQSADDVKNATTPNLNECSLANGELVVVGACGNATGLGGEDVNRETQAFLGTASY</sequence>
<protein>
    <recommendedName>
        <fullName evidence="4">Apple domain-containing protein</fullName>
    </recommendedName>
</protein>
<proteinExistence type="predicted"/>
<evidence type="ECO:0000256" key="1">
    <source>
        <dbReference type="SAM" id="SignalP"/>
    </source>
</evidence>
<gene>
    <name evidence="2" type="ORF">PPROV_000091200</name>
</gene>
<evidence type="ECO:0000313" key="2">
    <source>
        <dbReference type="EMBL" id="GHP02155.1"/>
    </source>
</evidence>
<name>A0A830H529_9CHLO</name>
<organism evidence="2 3">
    <name type="scientific">Pycnococcus provasolii</name>
    <dbReference type="NCBI Taxonomy" id="41880"/>
    <lineage>
        <taxon>Eukaryota</taxon>
        <taxon>Viridiplantae</taxon>
        <taxon>Chlorophyta</taxon>
        <taxon>Pseudoscourfieldiophyceae</taxon>
        <taxon>Pseudoscourfieldiales</taxon>
        <taxon>Pycnococcaceae</taxon>
        <taxon>Pycnococcus</taxon>
    </lineage>
</organism>
<keyword evidence="3" id="KW-1185">Reference proteome</keyword>
<keyword evidence="1" id="KW-0732">Signal</keyword>
<dbReference type="AlphaFoldDB" id="A0A830H529"/>